<dbReference type="Proteomes" id="UP000199118">
    <property type="component" value="Unassembled WGS sequence"/>
</dbReference>
<organism evidence="2 3">
    <name type="scientific">Albimonas donghaensis</name>
    <dbReference type="NCBI Taxonomy" id="356660"/>
    <lineage>
        <taxon>Bacteria</taxon>
        <taxon>Pseudomonadati</taxon>
        <taxon>Pseudomonadota</taxon>
        <taxon>Alphaproteobacteria</taxon>
        <taxon>Rhodobacterales</taxon>
        <taxon>Paracoccaceae</taxon>
        <taxon>Albimonas</taxon>
    </lineage>
</organism>
<feature type="transmembrane region" description="Helical" evidence="1">
    <location>
        <begin position="25"/>
        <end position="43"/>
    </location>
</feature>
<feature type="transmembrane region" description="Helical" evidence="1">
    <location>
        <begin position="55"/>
        <end position="72"/>
    </location>
</feature>
<dbReference type="STRING" id="356660.SAMN05444336_11530"/>
<name>A0A1H3G1T4_9RHOB</name>
<evidence type="ECO:0000313" key="3">
    <source>
        <dbReference type="Proteomes" id="UP000199118"/>
    </source>
</evidence>
<keyword evidence="1" id="KW-0472">Membrane</keyword>
<feature type="transmembrane region" description="Helical" evidence="1">
    <location>
        <begin position="154"/>
        <end position="177"/>
    </location>
</feature>
<sequence length="286" mass="29628">MTGDPRLPHVLLWRLRFAPGRLQGAAARALAVLVCFSAPAVAMSFRGAEGEGADGVVASLVPAAAAALFVLLEYGARTPSMIDFRFAPPVNRLRFALICAVLGTVTLCEATSGPGGPAAPFANLASWLDFRFSPARMAAESLARPAARGPDPSALAAASAALVASAAATLAALGVILSGRWPRDPERFNPWTNMPTFEPATEGEASARLRRLGAQVVVTALALPIALLVVGRAATTMVDADAFLSPLALTWSATIWAATPGMLVVRGAAILRLARLAERAERAGRA</sequence>
<dbReference type="RefSeq" id="WP_092685570.1">
    <property type="nucleotide sequence ID" value="NZ_FNMZ01000015.1"/>
</dbReference>
<evidence type="ECO:0000313" key="2">
    <source>
        <dbReference type="EMBL" id="SDX96374.1"/>
    </source>
</evidence>
<dbReference type="EMBL" id="FNMZ01000015">
    <property type="protein sequence ID" value="SDX96374.1"/>
    <property type="molecule type" value="Genomic_DNA"/>
</dbReference>
<proteinExistence type="predicted"/>
<keyword evidence="1" id="KW-1133">Transmembrane helix</keyword>
<gene>
    <name evidence="2" type="ORF">SAMN05444336_11530</name>
</gene>
<protein>
    <submittedName>
        <fullName evidence="2">Uncharacterized protein</fullName>
    </submittedName>
</protein>
<feature type="transmembrane region" description="Helical" evidence="1">
    <location>
        <begin position="212"/>
        <end position="231"/>
    </location>
</feature>
<feature type="transmembrane region" description="Helical" evidence="1">
    <location>
        <begin position="243"/>
        <end position="265"/>
    </location>
</feature>
<keyword evidence="3" id="KW-1185">Reference proteome</keyword>
<reference evidence="2 3" key="1">
    <citation type="submission" date="2016-10" db="EMBL/GenBank/DDBJ databases">
        <authorList>
            <person name="de Groot N.N."/>
        </authorList>
    </citation>
    <scope>NUCLEOTIDE SEQUENCE [LARGE SCALE GENOMIC DNA]</scope>
    <source>
        <strain evidence="2 3">DSM 17890</strain>
    </source>
</reference>
<feature type="transmembrane region" description="Helical" evidence="1">
    <location>
        <begin position="93"/>
        <end position="112"/>
    </location>
</feature>
<evidence type="ECO:0000256" key="1">
    <source>
        <dbReference type="SAM" id="Phobius"/>
    </source>
</evidence>
<keyword evidence="1" id="KW-0812">Transmembrane</keyword>
<accession>A0A1H3G1T4</accession>
<dbReference type="OrthoDB" id="7738422at2"/>
<dbReference type="AlphaFoldDB" id="A0A1H3G1T4"/>